<accession>A0A2L0EWL7</accession>
<evidence type="ECO:0000313" key="2">
    <source>
        <dbReference type="Proteomes" id="UP000238348"/>
    </source>
</evidence>
<protein>
    <submittedName>
        <fullName evidence="1">Uncharacterized protein</fullName>
    </submittedName>
</protein>
<sequence>MGRSLKVLEEWAECGRCDRSERRLGVFAPRWSKRVRVVMLSIAAPRSTQLAGVAPPPVLRELEVIRDALGLGPDECIADSLVACGLGAEPTAHEVAACAQRFLEHATDEAIPDAVILRGWPAYHLARAAGLVDSHPDRSEGPEQETVHWRPIGVSRSASIIIHGSDRYALKRTIRHLAEVLGLPRRPLPPHPCPRPGAEQELLHVLGRHTGMRRKGHRGKWNTIAGVALKPLEVRAHLNGRYWVAPFSPMHEWSFVGVDIDRHNAVQELHFEKTLERARKALPNALVFQSGSSHGAHLYVHVPDGWKYKDAALVVRAYFAFLGLLRKRDKTHDGRLVVTEFVEVPAQPLRLPFGRGNKLWADTRPIDEQLDTFLAYVRGADFRAFEQARARVFRELELEGEWTAAKAEKINEWLHEEELRHLKREKLPSDDPWTAVLDELPPYLAKIATIGSPSYGSRSRWTRELIRALADLRPREEVERLMTHWVSARPHVSEDIENNVARAVRQTMKFIASHYRSLGGVPERVWREVDDAVRTAYAMAADSEPDKLRATAQGGTLRLEDLRKTAFFILRRFYAKRKRTLSFHHDMYFQRFTGTNTSRQVKLFLTESGTWLRFGRGAVQGTRSDEFILRDDLWLAAPSEPLLYPLPSGI</sequence>
<proteinExistence type="predicted"/>
<dbReference type="EMBL" id="CP012673">
    <property type="protein sequence ID" value="AUX43691.1"/>
    <property type="molecule type" value="Genomic_DNA"/>
</dbReference>
<reference evidence="1 2" key="1">
    <citation type="submission" date="2015-09" db="EMBL/GenBank/DDBJ databases">
        <title>Sorangium comparison.</title>
        <authorList>
            <person name="Zaburannyi N."/>
            <person name="Bunk B."/>
            <person name="Overmann J."/>
            <person name="Mueller R."/>
        </authorList>
    </citation>
    <scope>NUCLEOTIDE SEQUENCE [LARGE SCALE GENOMIC DNA]</scope>
    <source>
        <strain evidence="1 2">So ce26</strain>
    </source>
</reference>
<dbReference type="AlphaFoldDB" id="A0A2L0EWL7"/>
<organism evidence="1 2">
    <name type="scientific">Sorangium cellulosum</name>
    <name type="common">Polyangium cellulosum</name>
    <dbReference type="NCBI Taxonomy" id="56"/>
    <lineage>
        <taxon>Bacteria</taxon>
        <taxon>Pseudomonadati</taxon>
        <taxon>Myxococcota</taxon>
        <taxon>Polyangia</taxon>
        <taxon>Polyangiales</taxon>
        <taxon>Polyangiaceae</taxon>
        <taxon>Sorangium</taxon>
    </lineage>
</organism>
<dbReference type="Proteomes" id="UP000238348">
    <property type="component" value="Chromosome"/>
</dbReference>
<gene>
    <name evidence="1" type="ORF">SOCE26_051430</name>
</gene>
<evidence type="ECO:0000313" key="1">
    <source>
        <dbReference type="EMBL" id="AUX43691.1"/>
    </source>
</evidence>
<name>A0A2L0EWL7_SORCE</name>